<accession>A0A067JJL5</accession>
<dbReference type="AlphaFoldDB" id="A0A067JJL5"/>
<dbReference type="Proteomes" id="UP000027138">
    <property type="component" value="Unassembled WGS sequence"/>
</dbReference>
<feature type="region of interest" description="Disordered" evidence="1">
    <location>
        <begin position="109"/>
        <end position="133"/>
    </location>
</feature>
<dbReference type="EMBL" id="KK915304">
    <property type="protein sequence ID" value="KDP23028.1"/>
    <property type="molecule type" value="Genomic_DNA"/>
</dbReference>
<sequence>MTSAAGPPPPLVIKGPQSPRRRKFLLHPEHQLHHLTDQAAWHLEIIQKKTQVNIKSVMNPFCERFISHYLINVLGRKIQAIHILQGDLPKSYSAVRCIVGNAVITSLMSSGGRSKRSTFSRETSRKATVPSSV</sequence>
<evidence type="ECO:0000256" key="1">
    <source>
        <dbReference type="SAM" id="MobiDB-lite"/>
    </source>
</evidence>
<gene>
    <name evidence="2" type="ORF">JCGZ_01740</name>
</gene>
<evidence type="ECO:0000313" key="3">
    <source>
        <dbReference type="Proteomes" id="UP000027138"/>
    </source>
</evidence>
<protein>
    <submittedName>
        <fullName evidence="2">Uncharacterized protein</fullName>
    </submittedName>
</protein>
<name>A0A067JJL5_JATCU</name>
<organism evidence="2 3">
    <name type="scientific">Jatropha curcas</name>
    <name type="common">Barbados nut</name>
    <dbReference type="NCBI Taxonomy" id="180498"/>
    <lineage>
        <taxon>Eukaryota</taxon>
        <taxon>Viridiplantae</taxon>
        <taxon>Streptophyta</taxon>
        <taxon>Embryophyta</taxon>
        <taxon>Tracheophyta</taxon>
        <taxon>Spermatophyta</taxon>
        <taxon>Magnoliopsida</taxon>
        <taxon>eudicotyledons</taxon>
        <taxon>Gunneridae</taxon>
        <taxon>Pentapetalae</taxon>
        <taxon>rosids</taxon>
        <taxon>fabids</taxon>
        <taxon>Malpighiales</taxon>
        <taxon>Euphorbiaceae</taxon>
        <taxon>Crotonoideae</taxon>
        <taxon>Jatropheae</taxon>
        <taxon>Jatropha</taxon>
    </lineage>
</organism>
<reference evidence="2 3" key="1">
    <citation type="journal article" date="2014" name="PLoS ONE">
        <title>Global Analysis of Gene Expression Profiles in Physic Nut (Jatropha curcas L.) Seedlings Exposed to Salt Stress.</title>
        <authorList>
            <person name="Zhang L."/>
            <person name="Zhang C."/>
            <person name="Wu P."/>
            <person name="Chen Y."/>
            <person name="Li M."/>
            <person name="Jiang H."/>
            <person name="Wu G."/>
        </authorList>
    </citation>
    <scope>NUCLEOTIDE SEQUENCE [LARGE SCALE GENOMIC DNA]</scope>
    <source>
        <strain evidence="3">cv. GZQX0401</strain>
        <tissue evidence="2">Young leaves</tissue>
    </source>
</reference>
<proteinExistence type="predicted"/>
<evidence type="ECO:0000313" key="2">
    <source>
        <dbReference type="EMBL" id="KDP23028.1"/>
    </source>
</evidence>
<keyword evidence="3" id="KW-1185">Reference proteome</keyword>